<feature type="region of interest" description="Disordered" evidence="1">
    <location>
        <begin position="36"/>
        <end position="62"/>
    </location>
</feature>
<evidence type="ECO:0000313" key="3">
    <source>
        <dbReference type="Proteomes" id="UP000736672"/>
    </source>
</evidence>
<keyword evidence="3" id="KW-1185">Reference proteome</keyword>
<dbReference type="Proteomes" id="UP000736672">
    <property type="component" value="Unassembled WGS sequence"/>
</dbReference>
<feature type="region of interest" description="Disordered" evidence="1">
    <location>
        <begin position="95"/>
        <end position="220"/>
    </location>
</feature>
<gene>
    <name evidence="2" type="ORF">B0J15DRAFT_461418</name>
</gene>
<dbReference type="EMBL" id="JAGTJS010000004">
    <property type="protein sequence ID" value="KAH7271382.1"/>
    <property type="molecule type" value="Genomic_DNA"/>
</dbReference>
<reference evidence="2" key="1">
    <citation type="journal article" date="2021" name="Nat. Commun.">
        <title>Genetic determinants of endophytism in the Arabidopsis root mycobiome.</title>
        <authorList>
            <person name="Mesny F."/>
            <person name="Miyauchi S."/>
            <person name="Thiergart T."/>
            <person name="Pickel B."/>
            <person name="Atanasova L."/>
            <person name="Karlsson M."/>
            <person name="Huettel B."/>
            <person name="Barry K.W."/>
            <person name="Haridas S."/>
            <person name="Chen C."/>
            <person name="Bauer D."/>
            <person name="Andreopoulos W."/>
            <person name="Pangilinan J."/>
            <person name="LaButti K."/>
            <person name="Riley R."/>
            <person name="Lipzen A."/>
            <person name="Clum A."/>
            <person name="Drula E."/>
            <person name="Henrissat B."/>
            <person name="Kohler A."/>
            <person name="Grigoriev I.V."/>
            <person name="Martin F.M."/>
            <person name="Hacquard S."/>
        </authorList>
    </citation>
    <scope>NUCLEOTIDE SEQUENCE</scope>
    <source>
        <strain evidence="2">FSSC 5 MPI-SDFR-AT-0091</strain>
    </source>
</reference>
<organism evidence="2 3">
    <name type="scientific">Fusarium solani</name>
    <name type="common">Filamentous fungus</name>
    <dbReference type="NCBI Taxonomy" id="169388"/>
    <lineage>
        <taxon>Eukaryota</taxon>
        <taxon>Fungi</taxon>
        <taxon>Dikarya</taxon>
        <taxon>Ascomycota</taxon>
        <taxon>Pezizomycotina</taxon>
        <taxon>Sordariomycetes</taxon>
        <taxon>Hypocreomycetidae</taxon>
        <taxon>Hypocreales</taxon>
        <taxon>Nectriaceae</taxon>
        <taxon>Fusarium</taxon>
        <taxon>Fusarium solani species complex</taxon>
    </lineage>
</organism>
<protein>
    <submittedName>
        <fullName evidence="2">Uncharacterized protein</fullName>
    </submittedName>
</protein>
<accession>A0A9P9KZD8</accession>
<comment type="caution">
    <text evidence="2">The sequence shown here is derived from an EMBL/GenBank/DDBJ whole genome shotgun (WGS) entry which is preliminary data.</text>
</comment>
<dbReference type="AlphaFoldDB" id="A0A9P9KZD8"/>
<name>A0A9P9KZD8_FUSSL</name>
<evidence type="ECO:0000256" key="1">
    <source>
        <dbReference type="SAM" id="MobiDB-lite"/>
    </source>
</evidence>
<feature type="compositionally biased region" description="Basic residues" evidence="1">
    <location>
        <begin position="147"/>
        <end position="159"/>
    </location>
</feature>
<sequence length="220" mass="24521">MIIPSPTSQRRGLLVIVTPRDEQSQLCFSLRQRRAAGHAPHCTAHPGVRPRSPRPNRRSGPHFLATQQSLETGQRLITRQRRHKKTIQLQWDADTDTHPSWMGGPLASDKKKQRRSTCVIRSQSGQPSMVADRLGDSILQTLPGNGRRQRRKTRRKHKPTPPPSGWSTVFLKGGATKAPYRNDRSVATAAAVAGPQHAPRHHGRIPTDRQGAWQPTLALS</sequence>
<evidence type="ECO:0000313" key="2">
    <source>
        <dbReference type="EMBL" id="KAH7271382.1"/>
    </source>
</evidence>
<proteinExistence type="predicted"/>
<feature type="compositionally biased region" description="Basic residues" evidence="1">
    <location>
        <begin position="51"/>
        <end position="60"/>
    </location>
</feature>